<evidence type="ECO:0000256" key="8">
    <source>
        <dbReference type="ARBA" id="ARBA00068659"/>
    </source>
</evidence>
<evidence type="ECO:0000256" key="10">
    <source>
        <dbReference type="PIRSR" id="PIRSR000445-1"/>
    </source>
</evidence>
<evidence type="ECO:0000256" key="1">
    <source>
        <dbReference type="ARBA" id="ARBA00005059"/>
    </source>
</evidence>
<feature type="binding site" evidence="9 12">
    <location>
        <begin position="186"/>
        <end position="191"/>
    </location>
    <ligand>
        <name>NADP(+)</name>
        <dbReference type="ChEBI" id="CHEBI:58349"/>
    </ligand>
</feature>
<dbReference type="Pfam" id="PF05201">
    <property type="entry name" value="GlutR_N"/>
    <property type="match status" value="1"/>
</dbReference>
<protein>
    <recommendedName>
        <fullName evidence="8 9">Glutamyl-tRNA reductase</fullName>
        <shortName evidence="9">GluTR</shortName>
        <ecNumber evidence="3 9">1.2.1.70</ecNumber>
    </recommendedName>
</protein>
<dbReference type="Gene3D" id="3.40.50.720">
    <property type="entry name" value="NAD(P)-binding Rossmann-like Domain"/>
    <property type="match status" value="1"/>
</dbReference>
<dbReference type="GO" id="GO:0008883">
    <property type="term" value="F:glutamyl-tRNA reductase activity"/>
    <property type="evidence" value="ECO:0007669"/>
    <property type="project" value="UniProtKB-UniRule"/>
</dbReference>
<sequence length="422" mass="47360">MVTLGLSHKSAPVEIRERIVFPLECLEEAVCNLVERPGVDEAVLLSTCNRTELYAVLAPEATPDILQRWLEHTHRLSPGWLAQYLYLLNGEAAVRHLLTVASGLDSLVLGEPQILGQTKCAYQAALRCGTVRYTLDRLFQYAFSVAKQVRSETEIGAHPVSVAFAAVSLASQIFGDLDRQTALLIGAGDTIELTARHLREHRIARLIIANRSLERARKLAEQYQGEAISLADIPHVLKETDIIVSSTASTLPILGKGSVESALKRRKHRPMFMVDIAVPRDIEPEVGALADVYLYTIDDLREVIDDSLRSRREAARQADLIIADQVERFMSWMRSLQAVSPIRCYRHRAERLREEVLQRARRRLSRGDDPALVLEYLSHTLTKKLIHEPTVGLREAARSGDPEMIRTSHRLLGLHTDEDEVS</sequence>
<dbReference type="EC" id="1.2.1.70" evidence="3 9"/>
<evidence type="ECO:0000256" key="2">
    <source>
        <dbReference type="ARBA" id="ARBA00005916"/>
    </source>
</evidence>
<feature type="binding site" evidence="9 11">
    <location>
        <begin position="111"/>
        <end position="113"/>
    </location>
    <ligand>
        <name>substrate</name>
    </ligand>
</feature>
<comment type="miscellaneous">
    <text evidence="9">During catalysis, the active site Cys acts as a nucleophile attacking the alpha-carbonyl group of tRNA-bound glutamate with the formation of a thioester intermediate between enzyme and glutamate, and the concomitant release of tRNA(Glu). The thioester intermediate is finally reduced by direct hydride transfer from NADPH, to form the product GSA.</text>
</comment>
<feature type="active site" description="Nucleophile" evidence="9 10">
    <location>
        <position position="48"/>
    </location>
</feature>
<evidence type="ECO:0000259" key="17">
    <source>
        <dbReference type="Pfam" id="PF05201"/>
    </source>
</evidence>
<feature type="binding site" evidence="9 11">
    <location>
        <position position="106"/>
    </location>
    <ligand>
        <name>substrate</name>
    </ligand>
</feature>
<proteinExistence type="inferred from homology"/>
<feature type="domain" description="Glutamyl-tRNA reductase N-terminal" evidence="17">
    <location>
        <begin position="4"/>
        <end position="153"/>
    </location>
</feature>
<evidence type="ECO:0000259" key="15">
    <source>
        <dbReference type="Pfam" id="PF00745"/>
    </source>
</evidence>
<evidence type="ECO:0000259" key="16">
    <source>
        <dbReference type="Pfam" id="PF01488"/>
    </source>
</evidence>
<comment type="catalytic activity">
    <reaction evidence="7 9 14">
        <text>(S)-4-amino-5-oxopentanoate + tRNA(Glu) + NADP(+) = L-glutamyl-tRNA(Glu) + NADPH + H(+)</text>
        <dbReference type="Rhea" id="RHEA:12344"/>
        <dbReference type="Rhea" id="RHEA-COMP:9663"/>
        <dbReference type="Rhea" id="RHEA-COMP:9680"/>
        <dbReference type="ChEBI" id="CHEBI:15378"/>
        <dbReference type="ChEBI" id="CHEBI:57501"/>
        <dbReference type="ChEBI" id="CHEBI:57783"/>
        <dbReference type="ChEBI" id="CHEBI:58349"/>
        <dbReference type="ChEBI" id="CHEBI:78442"/>
        <dbReference type="ChEBI" id="CHEBI:78520"/>
        <dbReference type="EC" id="1.2.1.70"/>
    </reaction>
</comment>
<dbReference type="eggNOG" id="COG0373">
    <property type="taxonomic scope" value="Bacteria"/>
</dbReference>
<dbReference type="InterPro" id="IPR036291">
    <property type="entry name" value="NAD(P)-bd_dom_sf"/>
</dbReference>
<dbReference type="CDD" id="cd05213">
    <property type="entry name" value="NAD_bind_Glutamyl_tRNA_reduct"/>
    <property type="match status" value="1"/>
</dbReference>
<evidence type="ECO:0000256" key="7">
    <source>
        <dbReference type="ARBA" id="ARBA00047464"/>
    </source>
</evidence>
<dbReference type="PIRSF" id="PIRSF000445">
    <property type="entry name" value="4pyrrol_synth_GluRdtase"/>
    <property type="match status" value="1"/>
</dbReference>
<evidence type="ECO:0000313" key="18">
    <source>
        <dbReference type="EMBL" id="EAR23592.1"/>
    </source>
</evidence>
<dbReference type="InterPro" id="IPR015895">
    <property type="entry name" value="4pyrrol_synth_GluRdtase_N"/>
</dbReference>
<dbReference type="InterPro" id="IPR000343">
    <property type="entry name" value="4pyrrol_synth_GluRdtase"/>
</dbReference>
<feature type="site" description="Important for activity" evidence="9 13">
    <location>
        <position position="96"/>
    </location>
</feature>
<evidence type="ECO:0000256" key="6">
    <source>
        <dbReference type="ARBA" id="ARBA00023244"/>
    </source>
</evidence>
<keyword evidence="19" id="KW-1185">Reference proteome</keyword>
<dbReference type="HOGENOM" id="CLU_035113_2_2_6"/>
<dbReference type="FunFam" id="3.40.50.720:FF:000031">
    <property type="entry name" value="Glutamyl-tRNA reductase"/>
    <property type="match status" value="1"/>
</dbReference>
<evidence type="ECO:0000256" key="9">
    <source>
        <dbReference type="HAMAP-Rule" id="MF_00087"/>
    </source>
</evidence>
<comment type="similarity">
    <text evidence="2 9 14">Belongs to the glutamyl-tRNA reductase family.</text>
</comment>
<dbReference type="InterPro" id="IPR036343">
    <property type="entry name" value="GluRdtase_N_sf"/>
</dbReference>
<dbReference type="InterPro" id="IPR006151">
    <property type="entry name" value="Shikm_DH/Glu-tRNA_Rdtase"/>
</dbReference>
<comment type="subunit">
    <text evidence="9">Homodimer.</text>
</comment>
<dbReference type="PANTHER" id="PTHR43013">
    <property type="entry name" value="GLUTAMYL-TRNA REDUCTASE"/>
    <property type="match status" value="1"/>
</dbReference>
<dbReference type="STRING" id="314278.NB231_17268"/>
<dbReference type="HAMAP" id="MF_00087">
    <property type="entry name" value="Glu_tRNA_reductase"/>
    <property type="match status" value="1"/>
</dbReference>
<feature type="domain" description="Tetrapyrrole biosynthesis glutamyl-tRNA reductase dimerisation" evidence="15">
    <location>
        <begin position="317"/>
        <end position="414"/>
    </location>
</feature>
<comment type="function">
    <text evidence="9">Catalyzes the NADPH-dependent reduction of glutamyl-tRNA(Glu) to glutamate 1-semialdehyde (GSA).</text>
</comment>
<dbReference type="UniPathway" id="UPA00251">
    <property type="reaction ID" value="UER00316"/>
</dbReference>
<keyword evidence="6 9" id="KW-0627">Porphyrin biosynthesis</keyword>
<evidence type="ECO:0000256" key="4">
    <source>
        <dbReference type="ARBA" id="ARBA00022857"/>
    </source>
</evidence>
<dbReference type="Proteomes" id="UP000003374">
    <property type="component" value="Unassembled WGS sequence"/>
</dbReference>
<dbReference type="Pfam" id="PF00745">
    <property type="entry name" value="GlutR_dimer"/>
    <property type="match status" value="1"/>
</dbReference>
<dbReference type="FunFam" id="3.30.460.30:FF:000001">
    <property type="entry name" value="Glutamyl-tRNA reductase"/>
    <property type="match status" value="1"/>
</dbReference>
<keyword evidence="4 9" id="KW-0521">NADP</keyword>
<dbReference type="InterPro" id="IPR036453">
    <property type="entry name" value="GluRdtase_dimer_dom_sf"/>
</dbReference>
<dbReference type="SUPFAM" id="SSF51735">
    <property type="entry name" value="NAD(P)-binding Rossmann-fold domains"/>
    <property type="match status" value="1"/>
</dbReference>
<dbReference type="Gene3D" id="3.30.460.30">
    <property type="entry name" value="Glutamyl-tRNA reductase, N-terminal domain"/>
    <property type="match status" value="1"/>
</dbReference>
<dbReference type="Pfam" id="PF01488">
    <property type="entry name" value="Shikimate_DH"/>
    <property type="match status" value="1"/>
</dbReference>
<dbReference type="RefSeq" id="WP_005005092.1">
    <property type="nucleotide sequence ID" value="NZ_CH672427.1"/>
</dbReference>
<evidence type="ECO:0000256" key="3">
    <source>
        <dbReference type="ARBA" id="ARBA00012970"/>
    </source>
</evidence>
<evidence type="ECO:0000256" key="13">
    <source>
        <dbReference type="PIRSR" id="PIRSR000445-4"/>
    </source>
</evidence>
<dbReference type="SUPFAM" id="SSF69742">
    <property type="entry name" value="Glutamyl tRNA-reductase catalytic, N-terminal domain"/>
    <property type="match status" value="1"/>
</dbReference>
<comment type="pathway">
    <text evidence="1 9 14">Porphyrin-containing compound metabolism; protoporphyrin-IX biosynthesis; 5-aminolevulinate from L-glutamyl-tRNA(Glu): step 1/2.</text>
</comment>
<dbReference type="EMBL" id="AAOF01000001">
    <property type="protein sequence ID" value="EAR23592.1"/>
    <property type="molecule type" value="Genomic_DNA"/>
</dbReference>
<dbReference type="InterPro" id="IPR015896">
    <property type="entry name" value="4pyrrol_synth_GluRdtase_dimer"/>
</dbReference>
<accession>A4BMQ4</accession>
<evidence type="ECO:0000256" key="11">
    <source>
        <dbReference type="PIRSR" id="PIRSR000445-2"/>
    </source>
</evidence>
<dbReference type="GO" id="GO:0019353">
    <property type="term" value="P:protoporphyrinogen IX biosynthetic process from glutamate"/>
    <property type="evidence" value="ECO:0007669"/>
    <property type="project" value="TreeGrafter"/>
</dbReference>
<organism evidence="18 19">
    <name type="scientific">Nitrococcus mobilis Nb-231</name>
    <dbReference type="NCBI Taxonomy" id="314278"/>
    <lineage>
        <taxon>Bacteria</taxon>
        <taxon>Pseudomonadati</taxon>
        <taxon>Pseudomonadota</taxon>
        <taxon>Gammaproteobacteria</taxon>
        <taxon>Chromatiales</taxon>
        <taxon>Ectothiorhodospiraceae</taxon>
        <taxon>Nitrococcus</taxon>
    </lineage>
</organism>
<evidence type="ECO:0000256" key="14">
    <source>
        <dbReference type="RuleBase" id="RU000584"/>
    </source>
</evidence>
<keyword evidence="5 9" id="KW-0560">Oxidoreductase</keyword>
<gene>
    <name evidence="9" type="primary">hemA</name>
    <name evidence="18" type="ORF">NB231_17268</name>
</gene>
<evidence type="ECO:0000256" key="5">
    <source>
        <dbReference type="ARBA" id="ARBA00023002"/>
    </source>
</evidence>
<feature type="binding site" evidence="9 11">
    <location>
        <position position="117"/>
    </location>
    <ligand>
        <name>substrate</name>
    </ligand>
</feature>
<name>A4BMQ4_9GAMM</name>
<comment type="caution">
    <text evidence="18">The sequence shown here is derived from an EMBL/GenBank/DDBJ whole genome shotgun (WGS) entry which is preliminary data.</text>
</comment>
<reference evidence="18 19" key="1">
    <citation type="submission" date="2006-02" db="EMBL/GenBank/DDBJ databases">
        <authorList>
            <person name="Waterbury J."/>
            <person name="Ferriera S."/>
            <person name="Johnson J."/>
            <person name="Kravitz S."/>
            <person name="Halpern A."/>
            <person name="Remington K."/>
            <person name="Beeson K."/>
            <person name="Tran B."/>
            <person name="Rogers Y.-H."/>
            <person name="Friedman R."/>
            <person name="Venter J.C."/>
        </authorList>
    </citation>
    <scope>NUCLEOTIDE SEQUENCE [LARGE SCALE GENOMIC DNA]</scope>
    <source>
        <strain evidence="18 19">Nb-231</strain>
    </source>
</reference>
<dbReference type="NCBIfam" id="TIGR01035">
    <property type="entry name" value="hemA"/>
    <property type="match status" value="1"/>
</dbReference>
<dbReference type="PANTHER" id="PTHR43013:SF1">
    <property type="entry name" value="GLUTAMYL-TRNA REDUCTASE"/>
    <property type="match status" value="1"/>
</dbReference>
<comment type="domain">
    <text evidence="9">Possesses an unusual extended V-shaped dimeric structure with each monomer consisting of three distinct domains arranged along a curved 'spinal' alpha-helix. The N-terminal catalytic domain specifically recognizes the glutamate moiety of the substrate. The second domain is the NADPH-binding domain, and the third C-terminal domain is responsible for dimerization.</text>
</comment>
<feature type="binding site" evidence="9 11">
    <location>
        <begin position="47"/>
        <end position="50"/>
    </location>
    <ligand>
        <name>substrate</name>
    </ligand>
</feature>
<dbReference type="AlphaFoldDB" id="A4BMQ4"/>
<feature type="domain" description="Quinate/shikimate 5-dehydrogenase/glutamyl-tRNA reductase" evidence="16">
    <location>
        <begin position="169"/>
        <end position="303"/>
    </location>
</feature>
<evidence type="ECO:0000313" key="19">
    <source>
        <dbReference type="Proteomes" id="UP000003374"/>
    </source>
</evidence>
<evidence type="ECO:0000256" key="12">
    <source>
        <dbReference type="PIRSR" id="PIRSR000445-3"/>
    </source>
</evidence>
<dbReference type="SUPFAM" id="SSF69075">
    <property type="entry name" value="Glutamyl tRNA-reductase dimerization domain"/>
    <property type="match status" value="1"/>
</dbReference>
<dbReference type="GO" id="GO:0050661">
    <property type="term" value="F:NADP binding"/>
    <property type="evidence" value="ECO:0007669"/>
    <property type="project" value="InterPro"/>
</dbReference>